<organism evidence="2 3">
    <name type="scientific">Schizophyllum amplum</name>
    <dbReference type="NCBI Taxonomy" id="97359"/>
    <lineage>
        <taxon>Eukaryota</taxon>
        <taxon>Fungi</taxon>
        <taxon>Dikarya</taxon>
        <taxon>Basidiomycota</taxon>
        <taxon>Agaricomycotina</taxon>
        <taxon>Agaricomycetes</taxon>
        <taxon>Agaricomycetidae</taxon>
        <taxon>Agaricales</taxon>
        <taxon>Schizophyllaceae</taxon>
        <taxon>Schizophyllum</taxon>
    </lineage>
</organism>
<dbReference type="OrthoDB" id="2730619at2759"/>
<evidence type="ECO:0000313" key="2">
    <source>
        <dbReference type="EMBL" id="TRM60262.1"/>
    </source>
</evidence>
<evidence type="ECO:0000256" key="1">
    <source>
        <dbReference type="SAM" id="SignalP"/>
    </source>
</evidence>
<dbReference type="STRING" id="97359.A0A550C661"/>
<dbReference type="InterPro" id="IPR043750">
    <property type="entry name" value="DUF5695"/>
</dbReference>
<proteinExistence type="predicted"/>
<dbReference type="Pfam" id="PF18951">
    <property type="entry name" value="DUF5695"/>
    <property type="match status" value="2"/>
</dbReference>
<evidence type="ECO:0008006" key="4">
    <source>
        <dbReference type="Google" id="ProtNLM"/>
    </source>
</evidence>
<comment type="caution">
    <text evidence="2">The sequence shown here is derived from an EMBL/GenBank/DDBJ whole genome shotgun (WGS) entry which is preliminary data.</text>
</comment>
<accession>A0A550C661</accession>
<dbReference type="EMBL" id="VDMD01000023">
    <property type="protein sequence ID" value="TRM60262.1"/>
    <property type="molecule type" value="Genomic_DNA"/>
</dbReference>
<reference evidence="2 3" key="1">
    <citation type="journal article" date="2019" name="New Phytol.">
        <title>Comparative genomics reveals unique wood-decay strategies and fruiting body development in the Schizophyllaceae.</title>
        <authorList>
            <person name="Almasi E."/>
            <person name="Sahu N."/>
            <person name="Krizsan K."/>
            <person name="Balint B."/>
            <person name="Kovacs G.M."/>
            <person name="Kiss B."/>
            <person name="Cseklye J."/>
            <person name="Drula E."/>
            <person name="Henrissat B."/>
            <person name="Nagy I."/>
            <person name="Chovatia M."/>
            <person name="Adam C."/>
            <person name="LaButti K."/>
            <person name="Lipzen A."/>
            <person name="Riley R."/>
            <person name="Grigoriev I.V."/>
            <person name="Nagy L.G."/>
        </authorList>
    </citation>
    <scope>NUCLEOTIDE SEQUENCE [LARGE SCALE GENOMIC DNA]</scope>
    <source>
        <strain evidence="2 3">NL-1724</strain>
    </source>
</reference>
<protein>
    <recommendedName>
        <fullName evidence="4">Glycoside hydrolase family 43 protein</fullName>
    </recommendedName>
</protein>
<feature type="signal peptide" evidence="1">
    <location>
        <begin position="1"/>
        <end position="17"/>
    </location>
</feature>
<gene>
    <name evidence="2" type="ORF">BD626DRAFT_549885</name>
</gene>
<dbReference type="Proteomes" id="UP000320762">
    <property type="component" value="Unassembled WGS sequence"/>
</dbReference>
<keyword evidence="3" id="KW-1185">Reference proteome</keyword>
<evidence type="ECO:0000313" key="3">
    <source>
        <dbReference type="Proteomes" id="UP000320762"/>
    </source>
</evidence>
<keyword evidence="1" id="KW-0732">Signal</keyword>
<feature type="chain" id="PRO_5022188625" description="Glycoside hydrolase family 43 protein" evidence="1">
    <location>
        <begin position="18"/>
        <end position="762"/>
    </location>
</feature>
<name>A0A550C661_9AGAR</name>
<dbReference type="AlphaFoldDB" id="A0A550C661"/>
<sequence>MRRNLLSLLGAAGVAHAQLGLGNGTLDFTTPAFTVSLVRDSQTLYSLVNSAGFDYVPGDVMANRSSNGQYHLGDITFRARLEGASAWTEGDSAAARAPVAVIPGDADTLAAANLSPTLGGDPILNITRRWVQDGDGIKLLFDVVNSQDSAVEIGALGAPLEFNNIVTDRPAAEANTVCSFFDPYIGADAGYVQVTPLSGTDAPLVVIPVVSSPLEGWRFLPETPLLGPTTSLYEWQFHTLAYAENEWANVDPWNAPTSVTLQPGESRTYGLRFVTADSIRTINDALAAGDHPVLEGIPGYVISADATAKLFVRYASPVAGISVEPAGALSWEANDDATDDSYVGYDLTVSGWGRARLEITFEDGTLATVSYYLRKPNADEVAKLEQFVDETVWGLIQNEDFTVKKSIFFYEPGAVDYSYPSSVDWGVWWSWNKADSYNVQRAYDYVHVAGLYWALYRVARNYPDLVTVQSADWYLSQAASTIIRMSAGIAYADLQREGHANATAVESAMADRHSIWAGERYPTTTTNTINSILGYQPSVPHWGYNGNARRYWDNIYGGKLQRVERQIHHYGSSLNALPLMSAYESDPSDYWLLRTGFGGLSGALSSINEAGFPAASFHSFADTLKWDGYTGDYGQSFSGHAMGMGTYILEHPAFGWQAYGGVVTSRGSTIEVDVLDSSRRRVYVAPLGAVFTADAGSFASVSFDPSALSVTLTLVDAVGNVGVTQTASVGGVGSLAPTGDVTEDGGAYLVEFSGTTASITFA</sequence>